<proteinExistence type="predicted"/>
<dbReference type="InterPro" id="IPR051807">
    <property type="entry name" value="Sec-metab_biosynth-assoc"/>
</dbReference>
<keyword evidence="3" id="KW-1185">Reference proteome</keyword>
<dbReference type="Gene3D" id="3.30.70.1060">
    <property type="entry name" value="Dimeric alpha+beta barrel"/>
    <property type="match status" value="1"/>
</dbReference>
<dbReference type="SUPFAM" id="SSF54909">
    <property type="entry name" value="Dimeric alpha+beta barrel"/>
    <property type="match status" value="1"/>
</dbReference>
<dbReference type="PANTHER" id="PTHR33606:SF3">
    <property type="entry name" value="PROTEIN YCII"/>
    <property type="match status" value="1"/>
</dbReference>
<dbReference type="OrthoDB" id="5519740at2759"/>
<comment type="caution">
    <text evidence="2">The sequence shown here is derived from an EMBL/GenBank/DDBJ whole genome shotgun (WGS) entry which is preliminary data.</text>
</comment>
<dbReference type="AlphaFoldDB" id="A0A9N9FUA4"/>
<evidence type="ECO:0000313" key="3">
    <source>
        <dbReference type="Proteomes" id="UP000789342"/>
    </source>
</evidence>
<evidence type="ECO:0000259" key="1">
    <source>
        <dbReference type="Pfam" id="PF03795"/>
    </source>
</evidence>
<dbReference type="PANTHER" id="PTHR33606">
    <property type="entry name" value="PROTEIN YCII"/>
    <property type="match status" value="1"/>
</dbReference>
<dbReference type="EMBL" id="CAJVPV010003705">
    <property type="protein sequence ID" value="CAG8558003.1"/>
    <property type="molecule type" value="Genomic_DNA"/>
</dbReference>
<dbReference type="InterPro" id="IPR011008">
    <property type="entry name" value="Dimeric_a/b-barrel"/>
</dbReference>
<dbReference type="Pfam" id="PF03795">
    <property type="entry name" value="YCII"/>
    <property type="match status" value="1"/>
</dbReference>
<accession>A0A9N9FUA4</accession>
<reference evidence="2" key="1">
    <citation type="submission" date="2021-06" db="EMBL/GenBank/DDBJ databases">
        <authorList>
            <person name="Kallberg Y."/>
            <person name="Tangrot J."/>
            <person name="Rosling A."/>
        </authorList>
    </citation>
    <scope>NUCLEOTIDE SEQUENCE</scope>
    <source>
        <strain evidence="2">CL551</strain>
    </source>
</reference>
<feature type="domain" description="YCII-related" evidence="1">
    <location>
        <begin position="37"/>
        <end position="118"/>
    </location>
</feature>
<protein>
    <submittedName>
        <fullName evidence="2">2655_t:CDS:1</fullName>
    </submittedName>
</protein>
<organism evidence="2 3">
    <name type="scientific">Acaulospora morrowiae</name>
    <dbReference type="NCBI Taxonomy" id="94023"/>
    <lineage>
        <taxon>Eukaryota</taxon>
        <taxon>Fungi</taxon>
        <taxon>Fungi incertae sedis</taxon>
        <taxon>Mucoromycota</taxon>
        <taxon>Glomeromycotina</taxon>
        <taxon>Glomeromycetes</taxon>
        <taxon>Diversisporales</taxon>
        <taxon>Acaulosporaceae</taxon>
        <taxon>Acaulospora</taxon>
    </lineage>
</organism>
<dbReference type="InterPro" id="IPR005545">
    <property type="entry name" value="YCII"/>
</dbReference>
<evidence type="ECO:0000313" key="2">
    <source>
        <dbReference type="EMBL" id="CAG8558003.1"/>
    </source>
</evidence>
<name>A0A9N9FUA4_9GLOM</name>
<dbReference type="Proteomes" id="UP000789342">
    <property type="component" value="Unassembled WGS sequence"/>
</dbReference>
<gene>
    <name evidence="2" type="ORF">AMORRO_LOCUS5884</name>
</gene>
<sequence length="119" mass="13750">MLLSKVPRNRFFSVLSNQNISRVPSLIRIPLATDFSDPDAFDRRLPVRPRHLDNTKKSKEFGFLLTGGAILADHDKGEMIGSMMVFEAESEEQVREAVEQDPYVIEKVWERYEIIPIKM</sequence>